<dbReference type="AlphaFoldDB" id="A0A3Q7HSJ3"/>
<dbReference type="Pfam" id="PF21032">
    <property type="entry name" value="PROPPIN"/>
    <property type="match status" value="1"/>
</dbReference>
<dbReference type="KEGG" id="sly:101254414"/>
<dbReference type="Proteomes" id="UP000004994">
    <property type="component" value="Chromosome 8"/>
</dbReference>
<comment type="similarity">
    <text evidence="3">Belongs to the WD repeat PROPPIN family.</text>
</comment>
<evidence type="ECO:0000313" key="4">
    <source>
        <dbReference type="EnsemblPlants" id="Solyc08g074340.2.1"/>
    </source>
</evidence>
<dbReference type="SUPFAM" id="SSF50978">
    <property type="entry name" value="WD40 repeat-like"/>
    <property type="match status" value="1"/>
</dbReference>
<dbReference type="EnsemblPlants" id="Solyc08g074340.2.1">
    <property type="protein sequence ID" value="Solyc08g074340.2.1"/>
    <property type="gene ID" value="Solyc08g074340.2"/>
</dbReference>
<proteinExistence type="inferred from homology"/>
<dbReference type="OMA" id="NTIMIFW"/>
<dbReference type="RefSeq" id="XP_025888136.1">
    <property type="nucleotide sequence ID" value="XM_026032351.2"/>
</dbReference>
<accession>A0A3Q7HSJ3</accession>
<keyword evidence="1" id="KW-0853">WD repeat</keyword>
<name>A0A3Q7HSJ3_SOLLC</name>
<organism evidence="4">
    <name type="scientific">Solanum lycopersicum</name>
    <name type="common">Tomato</name>
    <name type="synonym">Lycopersicon esculentum</name>
    <dbReference type="NCBI Taxonomy" id="4081"/>
    <lineage>
        <taxon>Eukaryota</taxon>
        <taxon>Viridiplantae</taxon>
        <taxon>Streptophyta</taxon>
        <taxon>Embryophyta</taxon>
        <taxon>Tracheophyta</taxon>
        <taxon>Spermatophyta</taxon>
        <taxon>Magnoliopsida</taxon>
        <taxon>eudicotyledons</taxon>
        <taxon>Gunneridae</taxon>
        <taxon>Pentapetalae</taxon>
        <taxon>asterids</taxon>
        <taxon>lamiids</taxon>
        <taxon>Solanales</taxon>
        <taxon>Solanaceae</taxon>
        <taxon>Solanoideae</taxon>
        <taxon>Solaneae</taxon>
        <taxon>Solanum</taxon>
        <taxon>Solanum subgen. Lycopersicon</taxon>
    </lineage>
</organism>
<reference evidence="4" key="2">
    <citation type="submission" date="2019-01" db="UniProtKB">
        <authorList>
            <consortium name="EnsemblPlants"/>
        </authorList>
    </citation>
    <scope>IDENTIFICATION</scope>
    <source>
        <strain evidence="4">cv. Heinz 1706</strain>
    </source>
</reference>
<dbReference type="PANTHER" id="PTHR11227">
    <property type="entry name" value="WD-REPEAT PROTEIN INTERACTING WITH PHOSPHOINOSIDES WIPI -RELATED"/>
    <property type="match status" value="1"/>
</dbReference>
<keyword evidence="5" id="KW-1185">Reference proteome</keyword>
<dbReference type="InterPro" id="IPR036322">
    <property type="entry name" value="WD40_repeat_dom_sf"/>
</dbReference>
<protein>
    <submittedName>
        <fullName evidence="4">Uncharacterized protein</fullName>
    </submittedName>
</protein>
<keyword evidence="2" id="KW-0677">Repeat</keyword>
<evidence type="ECO:0000256" key="1">
    <source>
        <dbReference type="ARBA" id="ARBA00022574"/>
    </source>
</evidence>
<evidence type="ECO:0000313" key="5">
    <source>
        <dbReference type="Proteomes" id="UP000004994"/>
    </source>
</evidence>
<reference evidence="4" key="1">
    <citation type="journal article" date="2012" name="Nature">
        <title>The tomato genome sequence provides insights into fleshy fruit evolution.</title>
        <authorList>
            <consortium name="Tomato Genome Consortium"/>
        </authorList>
    </citation>
    <scope>NUCLEOTIDE SEQUENCE [LARGE SCALE GENOMIC DNA]</scope>
    <source>
        <strain evidence="4">cv. Heinz 1706</strain>
    </source>
</reference>
<evidence type="ECO:0000256" key="2">
    <source>
        <dbReference type="ARBA" id="ARBA00022737"/>
    </source>
</evidence>
<gene>
    <name evidence="4" type="primary">LOC101254414</name>
</gene>
<dbReference type="PaxDb" id="4081-Solyc08g074340.1.1"/>
<evidence type="ECO:0000256" key="3">
    <source>
        <dbReference type="ARBA" id="ARBA00025740"/>
    </source>
</evidence>
<dbReference type="Gramene" id="Solyc08g074340.2.1">
    <property type="protein sequence ID" value="Solyc08g074340.2.1"/>
    <property type="gene ID" value="Solyc08g074340.2"/>
</dbReference>
<sequence>MLDVRKDCLVVVLEHKIFVYNFSNLELLFHIESTTNPKGLCEVSQTADQLVLVCPGLQKGQVWVKHSASKSMKFIVAHYSVLVCFALTREGILLATASTKGTLIRIFNTLEGTLLQEALPKYFSSEWSVAQFRLPGVSHYIVTFGNENNTLIILGWDGSFFRCKFDPASSKEMTQLEYHNFLDPEEPCN</sequence>
<dbReference type="GeneID" id="101254414"/>
<dbReference type="InterPro" id="IPR048720">
    <property type="entry name" value="PROPPIN"/>
</dbReference>
<dbReference type="STRING" id="4081.A0A3Q7HSJ3"/>
<dbReference type="Gene3D" id="2.130.10.10">
    <property type="entry name" value="YVTN repeat-like/Quinoprotein amine dehydrogenase"/>
    <property type="match status" value="1"/>
</dbReference>
<dbReference type="OrthoDB" id="1667587at2759"/>
<dbReference type="InterPro" id="IPR015943">
    <property type="entry name" value="WD40/YVTN_repeat-like_dom_sf"/>
</dbReference>
<dbReference type="RefSeq" id="XP_069144285.1">
    <property type="nucleotide sequence ID" value="XM_069288184.1"/>
</dbReference>
<dbReference type="InParanoid" id="A0A3Q7HSJ3"/>